<feature type="transmembrane region" description="Helical" evidence="1">
    <location>
        <begin position="12"/>
        <end position="36"/>
    </location>
</feature>
<dbReference type="AlphaFoldDB" id="A0A846TLU4"/>
<accession>A0A846TLU4</accession>
<gene>
    <name evidence="2" type="ORF">GTW58_09485</name>
</gene>
<evidence type="ECO:0000313" key="2">
    <source>
        <dbReference type="EMBL" id="NKE10158.1"/>
    </source>
</evidence>
<proteinExistence type="predicted"/>
<feature type="transmembrane region" description="Helical" evidence="1">
    <location>
        <begin position="42"/>
        <end position="63"/>
    </location>
</feature>
<name>A0A846TLU4_9MICC</name>
<evidence type="ECO:0000313" key="3">
    <source>
        <dbReference type="Proteomes" id="UP000521379"/>
    </source>
</evidence>
<organism evidence="2 3">
    <name type="scientific">Kocuria subflava</name>
    <dbReference type="NCBI Taxonomy" id="1736139"/>
    <lineage>
        <taxon>Bacteria</taxon>
        <taxon>Bacillati</taxon>
        <taxon>Actinomycetota</taxon>
        <taxon>Actinomycetes</taxon>
        <taxon>Micrococcales</taxon>
        <taxon>Micrococcaceae</taxon>
        <taxon>Kocuria</taxon>
    </lineage>
</organism>
<feature type="transmembrane region" description="Helical" evidence="1">
    <location>
        <begin position="75"/>
        <end position="94"/>
    </location>
</feature>
<keyword evidence="1" id="KW-0812">Transmembrane</keyword>
<keyword evidence="3" id="KW-1185">Reference proteome</keyword>
<dbReference type="Proteomes" id="UP000521379">
    <property type="component" value="Unassembled WGS sequence"/>
</dbReference>
<reference evidence="2 3" key="1">
    <citation type="submission" date="2020-02" db="EMBL/GenBank/DDBJ databases">
        <authorList>
            <person name="Sun Q."/>
        </authorList>
    </citation>
    <scope>NUCLEOTIDE SEQUENCE [LARGE SCALE GENOMIC DNA]</scope>
    <source>
        <strain evidence="2 3">YIM 13062</strain>
    </source>
</reference>
<dbReference type="EMBL" id="JAAVUN010000017">
    <property type="protein sequence ID" value="NKE10158.1"/>
    <property type="molecule type" value="Genomic_DNA"/>
</dbReference>
<comment type="caution">
    <text evidence="2">The sequence shown here is derived from an EMBL/GenBank/DDBJ whole genome shotgun (WGS) entry which is preliminary data.</text>
</comment>
<keyword evidence="1" id="KW-0472">Membrane</keyword>
<evidence type="ECO:0000256" key="1">
    <source>
        <dbReference type="SAM" id="Phobius"/>
    </source>
</evidence>
<protein>
    <submittedName>
        <fullName evidence="2">Uncharacterized protein</fullName>
    </submittedName>
</protein>
<keyword evidence="1" id="KW-1133">Transmembrane helix</keyword>
<sequence length="95" mass="10016">MNQLNHKKSAIKGYNLVSVAVLMIGAGVMFTGVSVYRDLSGFDIYAVVAGIFIAAGLSGLYLGLQWDRKTPFNSLIAIVLAIFGSLVLPVAIAAI</sequence>
<dbReference type="RefSeq" id="WP_119933141.1">
    <property type="nucleotide sequence ID" value="NZ_JAAVUN010000017.1"/>
</dbReference>